<dbReference type="Gene3D" id="2.30.30.110">
    <property type="match status" value="1"/>
</dbReference>
<gene>
    <name evidence="1" type="ORF">DEBURN_LOCUS10732</name>
</gene>
<dbReference type="OrthoDB" id="2423972at2759"/>
<accession>A0A9N9D8K7</accession>
<dbReference type="AlphaFoldDB" id="A0A9N9D8K7"/>
<proteinExistence type="predicted"/>
<evidence type="ECO:0000313" key="1">
    <source>
        <dbReference type="EMBL" id="CAG8630009.1"/>
    </source>
</evidence>
<keyword evidence="2" id="KW-1185">Reference proteome</keyword>
<dbReference type="InterPro" id="IPR003477">
    <property type="entry name" value="PemK-like"/>
</dbReference>
<dbReference type="EMBL" id="CAJVPK010003682">
    <property type="protein sequence ID" value="CAG8630009.1"/>
    <property type="molecule type" value="Genomic_DNA"/>
</dbReference>
<evidence type="ECO:0000313" key="2">
    <source>
        <dbReference type="Proteomes" id="UP000789706"/>
    </source>
</evidence>
<sequence>MTGKNANIYFSEKTYDRLRQVAGPKISRFVNEAVEEKLQKKQQEQKEELRQKLIAGYQANVKNKELQKELEIYDEAIADGLIGIPMTTKDVENVRLVEVFVKNTPETGLDYPSKLQLNYPRTIDKELRLIEKLGIADKEVMEKAVEA</sequence>
<reference evidence="1" key="1">
    <citation type="submission" date="2021-06" db="EMBL/GenBank/DDBJ databases">
        <authorList>
            <person name="Kallberg Y."/>
            <person name="Tangrot J."/>
            <person name="Rosling A."/>
        </authorList>
    </citation>
    <scope>NUCLEOTIDE SEQUENCE</scope>
    <source>
        <strain evidence="1">AZ414A</strain>
    </source>
</reference>
<dbReference type="GO" id="GO:0003677">
    <property type="term" value="F:DNA binding"/>
    <property type="evidence" value="ECO:0007669"/>
    <property type="project" value="InterPro"/>
</dbReference>
<protein>
    <submittedName>
        <fullName evidence="1">9448_t:CDS:1</fullName>
    </submittedName>
</protein>
<dbReference type="Pfam" id="PF02452">
    <property type="entry name" value="PemK_toxin"/>
    <property type="match status" value="1"/>
</dbReference>
<comment type="caution">
    <text evidence="1">The sequence shown here is derived from an EMBL/GenBank/DDBJ whole genome shotgun (WGS) entry which is preliminary data.</text>
</comment>
<dbReference type="InterPro" id="IPR011067">
    <property type="entry name" value="Plasmid_toxin/cell-grow_inhib"/>
</dbReference>
<dbReference type="Proteomes" id="UP000789706">
    <property type="component" value="Unassembled WGS sequence"/>
</dbReference>
<name>A0A9N9D8K7_9GLOM</name>
<dbReference type="SUPFAM" id="SSF50118">
    <property type="entry name" value="Cell growth inhibitor/plasmid maintenance toxic component"/>
    <property type="match status" value="1"/>
</dbReference>
<organism evidence="1 2">
    <name type="scientific">Diversispora eburnea</name>
    <dbReference type="NCBI Taxonomy" id="1213867"/>
    <lineage>
        <taxon>Eukaryota</taxon>
        <taxon>Fungi</taxon>
        <taxon>Fungi incertae sedis</taxon>
        <taxon>Mucoromycota</taxon>
        <taxon>Glomeromycotina</taxon>
        <taxon>Glomeromycetes</taxon>
        <taxon>Diversisporales</taxon>
        <taxon>Diversisporaceae</taxon>
        <taxon>Diversispora</taxon>
    </lineage>
</organism>